<evidence type="ECO:0000313" key="4">
    <source>
        <dbReference type="EMBL" id="MBW4659954.1"/>
    </source>
</evidence>
<keyword evidence="2" id="KW-0964">Secreted</keyword>
<comment type="caution">
    <text evidence="4">The sequence shown here is derived from an EMBL/GenBank/DDBJ whole genome shotgun (WGS) entry which is preliminary data.</text>
</comment>
<dbReference type="Pfam" id="PF00353">
    <property type="entry name" value="HemolysinCabind"/>
    <property type="match status" value="2"/>
</dbReference>
<name>A0A951QCB8_9CYAN</name>
<dbReference type="GO" id="GO:0005576">
    <property type="term" value="C:extracellular region"/>
    <property type="evidence" value="ECO:0007669"/>
    <property type="project" value="UniProtKB-SubCell"/>
</dbReference>
<dbReference type="PROSITE" id="PS00330">
    <property type="entry name" value="HEMOLYSIN_CALCIUM"/>
    <property type="match status" value="1"/>
</dbReference>
<dbReference type="GO" id="GO:0005509">
    <property type="term" value="F:calcium ion binding"/>
    <property type="evidence" value="ECO:0007669"/>
    <property type="project" value="InterPro"/>
</dbReference>
<dbReference type="InterPro" id="IPR011049">
    <property type="entry name" value="Serralysin-like_metalloprot_C"/>
</dbReference>
<dbReference type="Proteomes" id="UP000757435">
    <property type="component" value="Unassembled WGS sequence"/>
</dbReference>
<evidence type="ECO:0000256" key="3">
    <source>
        <dbReference type="SAM" id="MobiDB-lite"/>
    </source>
</evidence>
<comment type="subcellular location">
    <subcellularLocation>
        <location evidence="1">Secreted</location>
    </subcellularLocation>
</comment>
<dbReference type="SUPFAM" id="SSF51120">
    <property type="entry name" value="beta-Roll"/>
    <property type="match status" value="1"/>
</dbReference>
<dbReference type="InterPro" id="IPR018511">
    <property type="entry name" value="Hemolysin-typ_Ca-bd_CS"/>
</dbReference>
<dbReference type="PRINTS" id="PR00313">
    <property type="entry name" value="CABNDNGRPT"/>
</dbReference>
<protein>
    <recommendedName>
        <fullName evidence="6">Calcium-binding protein</fullName>
    </recommendedName>
</protein>
<sequence>MTVQPTGSEFSANTITVNNQEHPEIAFSSSGEFAIVWQSQSQSGDLDIYQRLYRSDGGSLSSEFRVNQAANSQTDPAVAIDGLGNSVVVWASTTQDGSTNVYAQRISSTGQRIGGEILVNSSTAGNQTVPTVAMDLSGSFVVTWTSNGQPNASTKGKDNSGTGVYAQRFTANGRAIDREFRVNSVTSGDQANSTIAMNSSGNFVIVWESSGQDDGKGIYAQIYESNGRRVGSEFQVNSTATGNQDQPTVGIDAAGNFVIAWRSQDSDNSGIYAQRYSANGNSRGREFQVNSTSGGTQTTPSLGMDAEGGFIITWASNGQGSGFDIYAQRYNLDGKRSGSEFRINRIQNNAQTDPAIGMAANGDFVVGWVTNSQRADTDIAAQRYVAAVPPPPGTIEGTRENDRLRGASMNEKIYGYGGNDTLQGYGGNDWLLGGNDSDRLSGGAGNDTLMGGADRDGLEGGSGNDILYGDGGRDTLTGGGGNDIFVIGQASGGDVIKDFKSKSDLLKLSEQLQFSDLRVTQSSGNTLVKVGNDVIAVLEGINSTTITSADFTRA</sequence>
<dbReference type="Gene3D" id="2.150.10.10">
    <property type="entry name" value="Serralysin-like metalloprotease, C-terminal"/>
    <property type="match status" value="1"/>
</dbReference>
<organism evidence="4 5">
    <name type="scientific">Drouetiella hepatica Uher 2000/2452</name>
    <dbReference type="NCBI Taxonomy" id="904376"/>
    <lineage>
        <taxon>Bacteria</taxon>
        <taxon>Bacillati</taxon>
        <taxon>Cyanobacteriota</taxon>
        <taxon>Cyanophyceae</taxon>
        <taxon>Oculatellales</taxon>
        <taxon>Oculatellaceae</taxon>
        <taxon>Drouetiella</taxon>
    </lineage>
</organism>
<dbReference type="EMBL" id="JAHHHD010000016">
    <property type="protein sequence ID" value="MBW4659954.1"/>
    <property type="molecule type" value="Genomic_DNA"/>
</dbReference>
<feature type="region of interest" description="Disordered" evidence="3">
    <location>
        <begin position="442"/>
        <end position="461"/>
    </location>
</feature>
<dbReference type="InterPro" id="IPR050557">
    <property type="entry name" value="RTX_toxin/Mannuronan_C5-epim"/>
</dbReference>
<dbReference type="AlphaFoldDB" id="A0A951QCB8"/>
<dbReference type="PANTHER" id="PTHR38340">
    <property type="entry name" value="S-LAYER PROTEIN"/>
    <property type="match status" value="1"/>
</dbReference>
<dbReference type="PANTHER" id="PTHR38340:SF1">
    <property type="entry name" value="S-LAYER PROTEIN"/>
    <property type="match status" value="1"/>
</dbReference>
<accession>A0A951QCB8</accession>
<evidence type="ECO:0000256" key="2">
    <source>
        <dbReference type="ARBA" id="ARBA00022525"/>
    </source>
</evidence>
<dbReference type="InterPro" id="IPR001343">
    <property type="entry name" value="Hemolysn_Ca-bd"/>
</dbReference>
<reference evidence="4" key="1">
    <citation type="submission" date="2021-05" db="EMBL/GenBank/DDBJ databases">
        <authorList>
            <person name="Pietrasiak N."/>
            <person name="Ward R."/>
            <person name="Stajich J.E."/>
            <person name="Kurbessoian T."/>
        </authorList>
    </citation>
    <scope>NUCLEOTIDE SEQUENCE</scope>
    <source>
        <strain evidence="4">UHER 2000/2452</strain>
    </source>
</reference>
<gene>
    <name evidence="4" type="ORF">KME15_14870</name>
</gene>
<evidence type="ECO:0000313" key="5">
    <source>
        <dbReference type="Proteomes" id="UP000757435"/>
    </source>
</evidence>
<evidence type="ECO:0000256" key="1">
    <source>
        <dbReference type="ARBA" id="ARBA00004613"/>
    </source>
</evidence>
<proteinExistence type="predicted"/>
<evidence type="ECO:0008006" key="6">
    <source>
        <dbReference type="Google" id="ProtNLM"/>
    </source>
</evidence>
<reference evidence="4" key="2">
    <citation type="journal article" date="2022" name="Microbiol. Resour. Announc.">
        <title>Metagenome Sequencing to Explore Phylogenomics of Terrestrial Cyanobacteria.</title>
        <authorList>
            <person name="Ward R.D."/>
            <person name="Stajich J.E."/>
            <person name="Johansen J.R."/>
            <person name="Huntemann M."/>
            <person name="Clum A."/>
            <person name="Foster B."/>
            <person name="Foster B."/>
            <person name="Roux S."/>
            <person name="Palaniappan K."/>
            <person name="Varghese N."/>
            <person name="Mukherjee S."/>
            <person name="Reddy T.B.K."/>
            <person name="Daum C."/>
            <person name="Copeland A."/>
            <person name="Chen I.A."/>
            <person name="Ivanova N.N."/>
            <person name="Kyrpides N.C."/>
            <person name="Shapiro N."/>
            <person name="Eloe-Fadrosh E.A."/>
            <person name="Pietrasiak N."/>
        </authorList>
    </citation>
    <scope>NUCLEOTIDE SEQUENCE</scope>
    <source>
        <strain evidence="4">UHER 2000/2452</strain>
    </source>
</reference>